<gene>
    <name evidence="1" type="ORF">H6P72_24795</name>
</gene>
<sequence length="64" mass="7518">MNRTDIDNYQRSSVERATRLTPYARSEIARLDVETAELQKRIDRNNELRREIINRANMNKGPSA</sequence>
<keyword evidence="2" id="KW-1185">Reference proteome</keyword>
<proteinExistence type="predicted"/>
<protein>
    <submittedName>
        <fullName evidence="1">Uncharacterized protein</fullName>
    </submittedName>
</protein>
<dbReference type="Proteomes" id="UP000586346">
    <property type="component" value="Unassembled WGS sequence"/>
</dbReference>
<dbReference type="EMBL" id="JACLAH010000017">
    <property type="protein sequence ID" value="MBC2649813.1"/>
    <property type="molecule type" value="Genomic_DNA"/>
</dbReference>
<dbReference type="RefSeq" id="WP_185654534.1">
    <property type="nucleotide sequence ID" value="NZ_CBDITX010000005.1"/>
</dbReference>
<comment type="caution">
    <text evidence="1">The sequence shown here is derived from an EMBL/GenBank/DDBJ whole genome shotgun (WGS) entry which is preliminary data.</text>
</comment>
<reference evidence="1 2" key="1">
    <citation type="submission" date="2020-08" db="EMBL/GenBank/DDBJ databases">
        <title>Emergence and comparative genomics analysis of Citrobacter in Fennec fox imported from North Africa to China.</title>
        <authorList>
            <person name="Zheng B."/>
        </authorList>
    </citation>
    <scope>NUCLEOTIDE SEQUENCE [LARGE SCALE GENOMIC DNA]</scope>
    <source>
        <strain evidence="1 2">FF371</strain>
    </source>
</reference>
<name>A0ABR6U3D9_CITBR</name>
<organism evidence="1 2">
    <name type="scientific">Citrobacter braakii</name>
    <dbReference type="NCBI Taxonomy" id="57706"/>
    <lineage>
        <taxon>Bacteria</taxon>
        <taxon>Pseudomonadati</taxon>
        <taxon>Pseudomonadota</taxon>
        <taxon>Gammaproteobacteria</taxon>
        <taxon>Enterobacterales</taxon>
        <taxon>Enterobacteriaceae</taxon>
        <taxon>Citrobacter</taxon>
        <taxon>Citrobacter freundii complex</taxon>
    </lineage>
</organism>
<evidence type="ECO:0000313" key="2">
    <source>
        <dbReference type="Proteomes" id="UP000586346"/>
    </source>
</evidence>
<accession>A0ABR6U3D9</accession>
<evidence type="ECO:0000313" key="1">
    <source>
        <dbReference type="EMBL" id="MBC2649813.1"/>
    </source>
</evidence>